<feature type="transmembrane region" description="Helical" evidence="10">
    <location>
        <begin position="88"/>
        <end position="108"/>
    </location>
</feature>
<feature type="transmembrane region" description="Helical" evidence="10">
    <location>
        <begin position="431"/>
        <end position="460"/>
    </location>
</feature>
<sequence>MKKRIAALTVALSLSMFGVAAVCAQPSATAAAPQAAASATAAVSQAAAPAAAAATQTAVPAAGVAAKAATAPAKGGGAPAKITPNRGITIGMFALIIAVTMGVVVWAAKKTQTAADFYTAGGGITGFQNGWAIAGDYMSAASFLGMSGLISLYGIDGFMYAVGPMFSFIAILLVIAEPCRNAGKYTLGDILSFRSSPKVVRGVAALSTVTVSIFYLIAQMVGAGKLMQMLLNIPYRVSVIGVGALMVAYVVFGGMKATTWVQIIKASLLMGATTILCLLVAIKAGFNPVGFFTDVVSNSAIQEHVRMNVLKDVIAKPGVDYGQRFLEPGLFLKNPLDQISLGLAWALGAAGLPHILMRFFTVPSAKDARKSIIVALFLNSSFFFMISVIGFGAALYLTPQAISAVDKGGNMATLLLAQHMGGGPGSLGGDIFLAFICAVAFATILAVVSGLVLAASAAIAHDVYVNIIKDGKADQQLQVKVARITSLFVGTSAIVMGLMAEKENVVALVALAFAVAASGNFPVIMFSLFWRKFNTAGIVSGLVVGTVSALALVMVSPVMTYPKKVAADAKKVVETLEKKQAGGAVLAEKELQALEKSRAEYVKNKDGKSMVGLDAPIFPLKNPGIVSVPLGFLAAFFGCLLFRERRAEEMFDEIDVRQNTGIGIAKAADH</sequence>
<evidence type="ECO:0000313" key="12">
    <source>
        <dbReference type="EMBL" id="GFO64028.1"/>
    </source>
</evidence>
<gene>
    <name evidence="12" type="primary">aplC</name>
    <name evidence="12" type="ORF">GMPD_19470</name>
</gene>
<keyword evidence="11" id="KW-0732">Signal</keyword>
<evidence type="ECO:0000256" key="4">
    <source>
        <dbReference type="ARBA" id="ARBA00022475"/>
    </source>
</evidence>
<dbReference type="GO" id="GO:0006847">
    <property type="term" value="P:plasma membrane acetate transport"/>
    <property type="evidence" value="ECO:0007669"/>
    <property type="project" value="TreeGrafter"/>
</dbReference>
<proteinExistence type="inferred from homology"/>
<feature type="transmembrane region" description="Helical" evidence="10">
    <location>
        <begin position="129"/>
        <end position="152"/>
    </location>
</feature>
<feature type="transmembrane region" description="Helical" evidence="10">
    <location>
        <begin position="233"/>
        <end position="254"/>
    </location>
</feature>
<feature type="signal peptide" evidence="11">
    <location>
        <begin position="1"/>
        <end position="24"/>
    </location>
</feature>
<feature type="transmembrane region" description="Helical" evidence="10">
    <location>
        <begin position="339"/>
        <end position="360"/>
    </location>
</feature>
<feature type="transmembrane region" description="Helical" evidence="10">
    <location>
        <begin position="506"/>
        <end position="529"/>
    </location>
</feature>
<evidence type="ECO:0000256" key="3">
    <source>
        <dbReference type="ARBA" id="ARBA00022448"/>
    </source>
</evidence>
<feature type="transmembrane region" description="Helical" evidence="10">
    <location>
        <begin position="266"/>
        <end position="286"/>
    </location>
</feature>
<comment type="subcellular location">
    <subcellularLocation>
        <location evidence="1">Cell membrane</location>
        <topology evidence="1">Multi-pass membrane protein</topology>
    </subcellularLocation>
</comment>
<comment type="similarity">
    <text evidence="2 9">Belongs to the sodium:solute symporter (SSF) (TC 2.A.21) family.</text>
</comment>
<keyword evidence="6" id="KW-0769">Symport</keyword>
<evidence type="ECO:0000313" key="13">
    <source>
        <dbReference type="Proteomes" id="UP000568888"/>
    </source>
</evidence>
<name>A0A6V8MV14_9BACT</name>
<feature type="transmembrane region" description="Helical" evidence="10">
    <location>
        <begin position="199"/>
        <end position="221"/>
    </location>
</feature>
<dbReference type="EMBL" id="BLXY01000002">
    <property type="protein sequence ID" value="GFO64028.1"/>
    <property type="molecule type" value="Genomic_DNA"/>
</dbReference>
<dbReference type="PROSITE" id="PS50283">
    <property type="entry name" value="NA_SOLUT_SYMP_3"/>
    <property type="match status" value="1"/>
</dbReference>
<comment type="caution">
    <text evidence="12">The sequence shown here is derived from an EMBL/GenBank/DDBJ whole genome shotgun (WGS) entry which is preliminary data.</text>
</comment>
<protein>
    <submittedName>
        <fullName evidence="12">Cation acetate symporter</fullName>
    </submittedName>
</protein>
<keyword evidence="7 10" id="KW-1133">Transmembrane helix</keyword>
<dbReference type="Gene3D" id="1.20.1730.10">
    <property type="entry name" value="Sodium/glucose cotransporter"/>
    <property type="match status" value="1"/>
</dbReference>
<dbReference type="CDD" id="cd11480">
    <property type="entry name" value="SLC5sbd_u4"/>
    <property type="match status" value="1"/>
</dbReference>
<dbReference type="InterPro" id="IPR050277">
    <property type="entry name" value="Sodium:Solute_Symporter"/>
</dbReference>
<reference evidence="13" key="1">
    <citation type="submission" date="2020-06" db="EMBL/GenBank/DDBJ databases">
        <title>Draft genomic sequecing of Geomonas sp. Red736.</title>
        <authorList>
            <person name="Itoh H."/>
            <person name="Xu Z.X."/>
            <person name="Ushijima N."/>
            <person name="Masuda Y."/>
            <person name="Shiratori Y."/>
            <person name="Senoo K."/>
        </authorList>
    </citation>
    <scope>NUCLEOTIDE SEQUENCE [LARGE SCALE GENOMIC DNA]</scope>
    <source>
        <strain evidence="13">Red736</strain>
    </source>
</reference>
<evidence type="ECO:0000256" key="2">
    <source>
        <dbReference type="ARBA" id="ARBA00006434"/>
    </source>
</evidence>
<evidence type="ECO:0000256" key="10">
    <source>
        <dbReference type="SAM" id="Phobius"/>
    </source>
</evidence>
<feature type="transmembrane region" description="Helical" evidence="10">
    <location>
        <begin position="536"/>
        <end position="555"/>
    </location>
</feature>
<feature type="transmembrane region" description="Helical" evidence="10">
    <location>
        <begin position="481"/>
        <end position="500"/>
    </location>
</feature>
<dbReference type="InterPro" id="IPR001734">
    <property type="entry name" value="Na/solute_symporter"/>
</dbReference>
<evidence type="ECO:0000256" key="1">
    <source>
        <dbReference type="ARBA" id="ARBA00004651"/>
    </source>
</evidence>
<evidence type="ECO:0000256" key="5">
    <source>
        <dbReference type="ARBA" id="ARBA00022692"/>
    </source>
</evidence>
<accession>A0A6V8MV14</accession>
<feature type="transmembrane region" description="Helical" evidence="10">
    <location>
        <begin position="372"/>
        <end position="397"/>
    </location>
</feature>
<feature type="chain" id="PRO_5028488221" evidence="11">
    <location>
        <begin position="25"/>
        <end position="670"/>
    </location>
</feature>
<dbReference type="PANTHER" id="PTHR48086:SF6">
    <property type="entry name" value="CATION_ACETATE SYMPORTER ACTP"/>
    <property type="match status" value="1"/>
</dbReference>
<dbReference type="Pfam" id="PF00474">
    <property type="entry name" value="SSF"/>
    <property type="match status" value="1"/>
</dbReference>
<dbReference type="PANTHER" id="PTHR48086">
    <property type="entry name" value="SODIUM/PROLINE SYMPORTER-RELATED"/>
    <property type="match status" value="1"/>
</dbReference>
<dbReference type="Proteomes" id="UP000568888">
    <property type="component" value="Unassembled WGS sequence"/>
</dbReference>
<dbReference type="GO" id="GO:0005886">
    <property type="term" value="C:plasma membrane"/>
    <property type="evidence" value="ECO:0007669"/>
    <property type="project" value="UniProtKB-SubCell"/>
</dbReference>
<keyword evidence="3" id="KW-0813">Transport</keyword>
<evidence type="ECO:0000256" key="7">
    <source>
        <dbReference type="ARBA" id="ARBA00022989"/>
    </source>
</evidence>
<evidence type="ECO:0000256" key="8">
    <source>
        <dbReference type="ARBA" id="ARBA00023136"/>
    </source>
</evidence>
<keyword evidence="8 10" id="KW-0472">Membrane</keyword>
<keyword evidence="4" id="KW-1003">Cell membrane</keyword>
<evidence type="ECO:0000256" key="11">
    <source>
        <dbReference type="SAM" id="SignalP"/>
    </source>
</evidence>
<keyword evidence="5 10" id="KW-0812">Transmembrane</keyword>
<evidence type="ECO:0000256" key="6">
    <source>
        <dbReference type="ARBA" id="ARBA00022847"/>
    </source>
</evidence>
<feature type="transmembrane region" description="Helical" evidence="10">
    <location>
        <begin position="624"/>
        <end position="642"/>
    </location>
</feature>
<evidence type="ECO:0000256" key="9">
    <source>
        <dbReference type="RuleBase" id="RU362091"/>
    </source>
</evidence>
<dbReference type="GO" id="GO:0015123">
    <property type="term" value="F:acetate transmembrane transporter activity"/>
    <property type="evidence" value="ECO:0007669"/>
    <property type="project" value="TreeGrafter"/>
</dbReference>
<organism evidence="12 13">
    <name type="scientific">Geomonas paludis</name>
    <dbReference type="NCBI Taxonomy" id="2740185"/>
    <lineage>
        <taxon>Bacteria</taxon>
        <taxon>Pseudomonadati</taxon>
        <taxon>Thermodesulfobacteriota</taxon>
        <taxon>Desulfuromonadia</taxon>
        <taxon>Geobacterales</taxon>
        <taxon>Geobacteraceae</taxon>
        <taxon>Geomonas</taxon>
    </lineage>
</organism>
<dbReference type="AlphaFoldDB" id="A0A6V8MV14"/>
<dbReference type="GO" id="GO:0015293">
    <property type="term" value="F:symporter activity"/>
    <property type="evidence" value="ECO:0007669"/>
    <property type="project" value="UniProtKB-KW"/>
</dbReference>
<dbReference type="InterPro" id="IPR038377">
    <property type="entry name" value="Na/Glc_symporter_sf"/>
</dbReference>
<feature type="transmembrane region" description="Helical" evidence="10">
    <location>
        <begin position="158"/>
        <end position="178"/>
    </location>
</feature>
<dbReference type="RefSeq" id="WP_183346838.1">
    <property type="nucleotide sequence ID" value="NZ_BLXY01000002.1"/>
</dbReference>
<dbReference type="NCBIfam" id="TIGR00813">
    <property type="entry name" value="sss"/>
    <property type="match status" value="1"/>
</dbReference>